<feature type="signal peptide" evidence="1">
    <location>
        <begin position="1"/>
        <end position="18"/>
    </location>
</feature>
<evidence type="ECO:0000313" key="4">
    <source>
        <dbReference type="Proteomes" id="UP000800092"/>
    </source>
</evidence>
<keyword evidence="4" id="KW-1185">Reference proteome</keyword>
<evidence type="ECO:0000259" key="2">
    <source>
        <dbReference type="PROSITE" id="PS51820"/>
    </source>
</evidence>
<protein>
    <recommendedName>
        <fullName evidence="2">PA14 domain-containing protein</fullName>
    </recommendedName>
</protein>
<organism evidence="3 4">
    <name type="scientific">Viridothelium virens</name>
    <name type="common">Speckled blister lichen</name>
    <name type="synonym">Trypethelium virens</name>
    <dbReference type="NCBI Taxonomy" id="1048519"/>
    <lineage>
        <taxon>Eukaryota</taxon>
        <taxon>Fungi</taxon>
        <taxon>Dikarya</taxon>
        <taxon>Ascomycota</taxon>
        <taxon>Pezizomycotina</taxon>
        <taxon>Dothideomycetes</taxon>
        <taxon>Dothideomycetes incertae sedis</taxon>
        <taxon>Trypetheliales</taxon>
        <taxon>Trypetheliaceae</taxon>
        <taxon>Viridothelium</taxon>
    </lineage>
</organism>
<keyword evidence="1" id="KW-0732">Signal</keyword>
<accession>A0A6A6H3J1</accession>
<dbReference type="Pfam" id="PF10528">
    <property type="entry name" value="GLEYA"/>
    <property type="match status" value="1"/>
</dbReference>
<dbReference type="InterPro" id="IPR037524">
    <property type="entry name" value="PA14/GLEYA"/>
</dbReference>
<dbReference type="EMBL" id="ML991814">
    <property type="protein sequence ID" value="KAF2232552.1"/>
    <property type="molecule type" value="Genomic_DNA"/>
</dbReference>
<dbReference type="PROSITE" id="PS51820">
    <property type="entry name" value="PA14"/>
    <property type="match status" value="1"/>
</dbReference>
<dbReference type="Proteomes" id="UP000800092">
    <property type="component" value="Unassembled WGS sequence"/>
</dbReference>
<dbReference type="SUPFAM" id="SSF56988">
    <property type="entry name" value="Anthrax protective antigen"/>
    <property type="match status" value="1"/>
</dbReference>
<name>A0A6A6H3J1_VIRVR</name>
<dbReference type="Gene3D" id="2.60.120.1560">
    <property type="match status" value="1"/>
</dbReference>
<feature type="chain" id="PRO_5025475082" description="PA14 domain-containing protein" evidence="1">
    <location>
        <begin position="19"/>
        <end position="413"/>
    </location>
</feature>
<dbReference type="AlphaFoldDB" id="A0A6A6H3J1"/>
<dbReference type="OrthoDB" id="3944642at2759"/>
<dbReference type="InterPro" id="IPR018871">
    <property type="entry name" value="GLEYA_adhesin_domain"/>
</dbReference>
<feature type="domain" description="PA14" evidence="2">
    <location>
        <begin position="231"/>
        <end position="399"/>
    </location>
</feature>
<sequence>MRAAIQLLSFVLPFGALAAPATTVPNLPNPVCAAVTALLSLADADPKATPFCSSYLHIGTVTVTKTATYTPPVSSTTAHNTITAPTSTRTSTVTSSITTPYTVIQTATVTVTTTTIATSTGPYICPASSEAKLKARGTTVATPSPTPSYLKGLATTAVSKVCSCLAIPSPTSTATTTSTLVAQTLTTTAYTTTTPVTTATVTVTTTIGQEVDVTNTVTVTSTSTSTNVVPPVPTGLSYYQYDDSFQSFDPADFQSPNYQRAGVIQNIDAVSGPTDGPYNLPGYPPFDIDGIAIVFQGYFVPPTSGTFTFTVEPNDDDHFWLWTADNALGSNWQDGNQDLFHYFANPSESYSANLEAGKLLPVTILWLNAGNPDAVPGPGAIHFDITSPDGTQVEDTTGFFAPVDTCGGSPFSP</sequence>
<proteinExistence type="predicted"/>
<reference evidence="3" key="1">
    <citation type="journal article" date="2020" name="Stud. Mycol.">
        <title>101 Dothideomycetes genomes: a test case for predicting lifestyles and emergence of pathogens.</title>
        <authorList>
            <person name="Haridas S."/>
            <person name="Albert R."/>
            <person name="Binder M."/>
            <person name="Bloem J."/>
            <person name="Labutti K."/>
            <person name="Salamov A."/>
            <person name="Andreopoulos B."/>
            <person name="Baker S."/>
            <person name="Barry K."/>
            <person name="Bills G."/>
            <person name="Bluhm B."/>
            <person name="Cannon C."/>
            <person name="Castanera R."/>
            <person name="Culley D."/>
            <person name="Daum C."/>
            <person name="Ezra D."/>
            <person name="Gonzalez J."/>
            <person name="Henrissat B."/>
            <person name="Kuo A."/>
            <person name="Liang C."/>
            <person name="Lipzen A."/>
            <person name="Lutzoni F."/>
            <person name="Magnuson J."/>
            <person name="Mondo S."/>
            <person name="Nolan M."/>
            <person name="Ohm R."/>
            <person name="Pangilinan J."/>
            <person name="Park H.-J."/>
            <person name="Ramirez L."/>
            <person name="Alfaro M."/>
            <person name="Sun H."/>
            <person name="Tritt A."/>
            <person name="Yoshinaga Y."/>
            <person name="Zwiers L.-H."/>
            <person name="Turgeon B."/>
            <person name="Goodwin S."/>
            <person name="Spatafora J."/>
            <person name="Crous P."/>
            <person name="Grigoriev I."/>
        </authorList>
    </citation>
    <scope>NUCLEOTIDE SEQUENCE</scope>
    <source>
        <strain evidence="3">Tuck. ex Michener</strain>
    </source>
</reference>
<evidence type="ECO:0000256" key="1">
    <source>
        <dbReference type="SAM" id="SignalP"/>
    </source>
</evidence>
<evidence type="ECO:0000313" key="3">
    <source>
        <dbReference type="EMBL" id="KAF2232552.1"/>
    </source>
</evidence>
<gene>
    <name evidence="3" type="ORF">EV356DRAFT_534481</name>
</gene>